<sequence>MSYPMCSSFLYHSSGTSPTVFLGATSSSDESLSSAASPDSASEPSPPLSSNDSDPLSSSSDQTPSLHGESSAERSSRSRSPSLWPICSAGNLGGGELGGGAGAGAGGGG</sequence>
<proteinExistence type="predicted"/>
<feature type="region of interest" description="Disordered" evidence="1">
    <location>
        <begin position="19"/>
        <end position="109"/>
    </location>
</feature>
<reference evidence="2" key="2">
    <citation type="journal article" date="2015" name="Data Brief">
        <title>Shoot transcriptome of the giant reed, Arundo donax.</title>
        <authorList>
            <person name="Barrero R.A."/>
            <person name="Guerrero F.D."/>
            <person name="Moolhuijzen P."/>
            <person name="Goolsby J.A."/>
            <person name="Tidwell J."/>
            <person name="Bellgard S.E."/>
            <person name="Bellgard M.I."/>
        </authorList>
    </citation>
    <scope>NUCLEOTIDE SEQUENCE</scope>
    <source>
        <tissue evidence="2">Shoot tissue taken approximately 20 cm above the soil surface</tissue>
    </source>
</reference>
<accession>A0A0A9EGJ1</accession>
<feature type="compositionally biased region" description="Gly residues" evidence="1">
    <location>
        <begin position="91"/>
        <end position="109"/>
    </location>
</feature>
<protein>
    <submittedName>
        <fullName evidence="2">Uncharacterized protein</fullName>
    </submittedName>
</protein>
<reference evidence="2" key="1">
    <citation type="submission" date="2014-09" db="EMBL/GenBank/DDBJ databases">
        <authorList>
            <person name="Magalhaes I.L.F."/>
            <person name="Oliveira U."/>
            <person name="Santos F.R."/>
            <person name="Vidigal T.H.D.A."/>
            <person name="Brescovit A.D."/>
            <person name="Santos A.J."/>
        </authorList>
    </citation>
    <scope>NUCLEOTIDE SEQUENCE</scope>
    <source>
        <tissue evidence="2">Shoot tissue taken approximately 20 cm above the soil surface</tissue>
    </source>
</reference>
<organism evidence="2">
    <name type="scientific">Arundo donax</name>
    <name type="common">Giant reed</name>
    <name type="synonym">Donax arundinaceus</name>
    <dbReference type="NCBI Taxonomy" id="35708"/>
    <lineage>
        <taxon>Eukaryota</taxon>
        <taxon>Viridiplantae</taxon>
        <taxon>Streptophyta</taxon>
        <taxon>Embryophyta</taxon>
        <taxon>Tracheophyta</taxon>
        <taxon>Spermatophyta</taxon>
        <taxon>Magnoliopsida</taxon>
        <taxon>Liliopsida</taxon>
        <taxon>Poales</taxon>
        <taxon>Poaceae</taxon>
        <taxon>PACMAD clade</taxon>
        <taxon>Arundinoideae</taxon>
        <taxon>Arundineae</taxon>
        <taxon>Arundo</taxon>
    </lineage>
</organism>
<evidence type="ECO:0000313" key="2">
    <source>
        <dbReference type="EMBL" id="JAD98093.1"/>
    </source>
</evidence>
<dbReference type="EMBL" id="GBRH01199802">
    <property type="protein sequence ID" value="JAD98093.1"/>
    <property type="molecule type" value="Transcribed_RNA"/>
</dbReference>
<name>A0A0A9EGJ1_ARUDO</name>
<dbReference type="AlphaFoldDB" id="A0A0A9EGJ1"/>
<evidence type="ECO:0000256" key="1">
    <source>
        <dbReference type="SAM" id="MobiDB-lite"/>
    </source>
</evidence>
<feature type="compositionally biased region" description="Low complexity" evidence="1">
    <location>
        <begin position="26"/>
        <end position="66"/>
    </location>
</feature>